<sequence>MFWRLLALVITASMWTGRRRSSTPTWYGGYITTDSVTDKTPAGDGSVSAASLAVVKDDDEGSGCDECGCEILPVRDGWGSKETPKDLKFSDELSKENVGIWLS</sequence>
<evidence type="ECO:0000313" key="2">
    <source>
        <dbReference type="EMBL" id="GFO16584.1"/>
    </source>
</evidence>
<proteinExistence type="predicted"/>
<dbReference type="AlphaFoldDB" id="A0AAV4BCR2"/>
<dbReference type="EMBL" id="BLXT01004673">
    <property type="protein sequence ID" value="GFO16584.1"/>
    <property type="molecule type" value="Genomic_DNA"/>
</dbReference>
<name>A0AAV4BCR2_9GAST</name>
<organism evidence="2 3">
    <name type="scientific">Plakobranchus ocellatus</name>
    <dbReference type="NCBI Taxonomy" id="259542"/>
    <lineage>
        <taxon>Eukaryota</taxon>
        <taxon>Metazoa</taxon>
        <taxon>Spiralia</taxon>
        <taxon>Lophotrochozoa</taxon>
        <taxon>Mollusca</taxon>
        <taxon>Gastropoda</taxon>
        <taxon>Heterobranchia</taxon>
        <taxon>Euthyneura</taxon>
        <taxon>Panpulmonata</taxon>
        <taxon>Sacoglossa</taxon>
        <taxon>Placobranchoidea</taxon>
        <taxon>Plakobranchidae</taxon>
        <taxon>Plakobranchus</taxon>
    </lineage>
</organism>
<keyword evidence="3" id="KW-1185">Reference proteome</keyword>
<reference evidence="2 3" key="1">
    <citation type="journal article" date="2021" name="Elife">
        <title>Chloroplast acquisition without the gene transfer in kleptoplastic sea slugs, Plakobranchus ocellatus.</title>
        <authorList>
            <person name="Maeda T."/>
            <person name="Takahashi S."/>
            <person name="Yoshida T."/>
            <person name="Shimamura S."/>
            <person name="Takaki Y."/>
            <person name="Nagai Y."/>
            <person name="Toyoda A."/>
            <person name="Suzuki Y."/>
            <person name="Arimoto A."/>
            <person name="Ishii H."/>
            <person name="Satoh N."/>
            <person name="Nishiyama T."/>
            <person name="Hasebe M."/>
            <person name="Maruyama T."/>
            <person name="Minagawa J."/>
            <person name="Obokata J."/>
            <person name="Shigenobu S."/>
        </authorList>
    </citation>
    <scope>NUCLEOTIDE SEQUENCE [LARGE SCALE GENOMIC DNA]</scope>
</reference>
<comment type="caution">
    <text evidence="2">The sequence shown here is derived from an EMBL/GenBank/DDBJ whole genome shotgun (WGS) entry which is preliminary data.</text>
</comment>
<feature type="signal peptide" evidence="1">
    <location>
        <begin position="1"/>
        <end position="21"/>
    </location>
</feature>
<protein>
    <recommendedName>
        <fullName evidence="4">Secreted protein</fullName>
    </recommendedName>
</protein>
<evidence type="ECO:0000313" key="3">
    <source>
        <dbReference type="Proteomes" id="UP000735302"/>
    </source>
</evidence>
<evidence type="ECO:0000256" key="1">
    <source>
        <dbReference type="SAM" id="SignalP"/>
    </source>
</evidence>
<evidence type="ECO:0008006" key="4">
    <source>
        <dbReference type="Google" id="ProtNLM"/>
    </source>
</evidence>
<accession>A0AAV4BCR2</accession>
<dbReference type="Proteomes" id="UP000735302">
    <property type="component" value="Unassembled WGS sequence"/>
</dbReference>
<feature type="chain" id="PRO_5043371588" description="Secreted protein" evidence="1">
    <location>
        <begin position="22"/>
        <end position="103"/>
    </location>
</feature>
<gene>
    <name evidence="2" type="ORF">PoB_004308900</name>
</gene>
<keyword evidence="1" id="KW-0732">Signal</keyword>